<evidence type="ECO:0000259" key="1">
    <source>
        <dbReference type="PROSITE" id="PS01186"/>
    </source>
</evidence>
<dbReference type="AlphaFoldDB" id="H5SK51"/>
<reference evidence="2" key="1">
    <citation type="journal article" date="2005" name="Environ. Microbiol.">
        <title>Genetic and functional properties of uncultivated thermophilic crenarchaeotes from a subsurface gold mine as revealed by analysis of genome fragments.</title>
        <authorList>
            <person name="Nunoura T."/>
            <person name="Hirayama H."/>
            <person name="Takami H."/>
            <person name="Oida H."/>
            <person name="Nishi S."/>
            <person name="Shimamura S."/>
            <person name="Suzuki Y."/>
            <person name="Inagaki F."/>
            <person name="Takai K."/>
            <person name="Nealson K.H."/>
            <person name="Horikoshi K."/>
        </authorList>
    </citation>
    <scope>NUCLEOTIDE SEQUENCE</scope>
</reference>
<reference evidence="2" key="2">
    <citation type="journal article" date="2012" name="PLoS ONE">
        <title>A Deeply Branching Thermophilic Bacterium with an Ancient Acetyl-CoA Pathway Dominates a Subsurface Ecosystem.</title>
        <authorList>
            <person name="Takami H."/>
            <person name="Noguchi H."/>
            <person name="Takaki Y."/>
            <person name="Uchiyama I."/>
            <person name="Toyoda A."/>
            <person name="Nishi S."/>
            <person name="Chee G.-J."/>
            <person name="Arai W."/>
            <person name="Nunoura T."/>
            <person name="Itoh T."/>
            <person name="Hattori M."/>
            <person name="Takai K."/>
        </authorList>
    </citation>
    <scope>NUCLEOTIDE SEQUENCE</scope>
</reference>
<gene>
    <name evidence="2" type="ORF">HGMM_F40B03C25</name>
</gene>
<accession>H5SK51</accession>
<organism evidence="2">
    <name type="scientific">uncultured Bacteroidota bacterium</name>
    <dbReference type="NCBI Taxonomy" id="152509"/>
    <lineage>
        <taxon>Bacteria</taxon>
        <taxon>Pseudomonadati</taxon>
        <taxon>Bacteroidota</taxon>
        <taxon>environmental samples</taxon>
    </lineage>
</organism>
<dbReference type="PROSITE" id="PS01186">
    <property type="entry name" value="EGF_2"/>
    <property type="match status" value="1"/>
</dbReference>
<dbReference type="EMBL" id="AP011750">
    <property type="protein sequence ID" value="BAL56537.1"/>
    <property type="molecule type" value="Genomic_DNA"/>
</dbReference>
<evidence type="ECO:0000313" key="2">
    <source>
        <dbReference type="EMBL" id="BAL56537.1"/>
    </source>
</evidence>
<sequence length="128" mass="14285">MAGACQCSLPYEGTACDLDSRDKFEGVWEGRRACLTSQSGLRYQTWKDSLNLQVWLAGPFWGSSVDTLAAQLTDPVRLRIPLQLLRDTSLSVEGWASQRWDSLLIDLEVRGGTGSSQTCLYTLKRRTP</sequence>
<name>H5SK51_9BACT</name>
<protein>
    <recommendedName>
        <fullName evidence="1">EGF-like domain-containing protein</fullName>
    </recommendedName>
</protein>
<proteinExistence type="predicted"/>
<dbReference type="InterPro" id="IPR000742">
    <property type="entry name" value="EGF"/>
</dbReference>
<feature type="domain" description="EGF-like" evidence="1">
    <location>
        <begin position="5"/>
        <end position="16"/>
    </location>
</feature>